<proteinExistence type="predicted"/>
<dbReference type="Gene3D" id="3.10.490.10">
    <property type="entry name" value="Gamma-glutamyl cyclotransferase-like"/>
    <property type="match status" value="1"/>
</dbReference>
<accession>A0A5A5T5F6</accession>
<dbReference type="OrthoDB" id="141582at2"/>
<keyword evidence="2" id="KW-0472">Membrane</keyword>
<comment type="caution">
    <text evidence="3">The sequence shown here is derived from an EMBL/GenBank/DDBJ whole genome shotgun (WGS) entry which is preliminary data.</text>
</comment>
<evidence type="ECO:0000256" key="2">
    <source>
        <dbReference type="SAM" id="Phobius"/>
    </source>
</evidence>
<evidence type="ECO:0000313" key="3">
    <source>
        <dbReference type="EMBL" id="GCF06640.1"/>
    </source>
</evidence>
<feature type="transmembrane region" description="Helical" evidence="2">
    <location>
        <begin position="475"/>
        <end position="496"/>
    </location>
</feature>
<reference evidence="3 4" key="1">
    <citation type="submission" date="2019-01" db="EMBL/GenBank/DDBJ databases">
        <title>Draft genome sequence of Dictyobacter sp. Uno17.</title>
        <authorList>
            <person name="Wang C.M."/>
            <person name="Zheng Y."/>
            <person name="Sakai Y."/>
            <person name="Abe K."/>
            <person name="Yokota A."/>
            <person name="Yabe S."/>
        </authorList>
    </citation>
    <scope>NUCLEOTIDE SEQUENCE [LARGE SCALE GENOMIC DNA]</scope>
    <source>
        <strain evidence="3 4">Uno17</strain>
    </source>
</reference>
<feature type="region of interest" description="Disordered" evidence="1">
    <location>
        <begin position="291"/>
        <end position="331"/>
    </location>
</feature>
<feature type="region of interest" description="Disordered" evidence="1">
    <location>
        <begin position="1"/>
        <end position="112"/>
    </location>
</feature>
<protein>
    <submittedName>
        <fullName evidence="3">Uncharacterized protein</fullName>
    </submittedName>
</protein>
<dbReference type="RefSeq" id="WP_149399397.1">
    <property type="nucleotide sequence ID" value="NZ_BIXY01000001.1"/>
</dbReference>
<name>A0A5A5T5F6_9CHLR</name>
<organism evidence="3 4">
    <name type="scientific">Dictyobacter arantiisoli</name>
    <dbReference type="NCBI Taxonomy" id="2014874"/>
    <lineage>
        <taxon>Bacteria</taxon>
        <taxon>Bacillati</taxon>
        <taxon>Chloroflexota</taxon>
        <taxon>Ktedonobacteria</taxon>
        <taxon>Ktedonobacterales</taxon>
        <taxon>Dictyobacteraceae</taxon>
        <taxon>Dictyobacter</taxon>
    </lineage>
</organism>
<feature type="transmembrane region" description="Helical" evidence="2">
    <location>
        <begin position="502"/>
        <end position="522"/>
    </location>
</feature>
<dbReference type="EMBL" id="BIXY01000001">
    <property type="protein sequence ID" value="GCF06640.1"/>
    <property type="molecule type" value="Genomic_DNA"/>
</dbReference>
<dbReference type="AlphaFoldDB" id="A0A5A5T5F6"/>
<feature type="compositionally biased region" description="Polar residues" evidence="1">
    <location>
        <begin position="305"/>
        <end position="315"/>
    </location>
</feature>
<gene>
    <name evidence="3" type="ORF">KDI_02040</name>
</gene>
<keyword evidence="4" id="KW-1185">Reference proteome</keyword>
<keyword evidence="2" id="KW-0812">Transmembrane</keyword>
<feature type="transmembrane region" description="Helical" evidence="2">
    <location>
        <begin position="434"/>
        <end position="454"/>
    </location>
</feature>
<evidence type="ECO:0000256" key="1">
    <source>
        <dbReference type="SAM" id="MobiDB-lite"/>
    </source>
</evidence>
<dbReference type="CDD" id="cd06661">
    <property type="entry name" value="GGCT_like"/>
    <property type="match status" value="1"/>
</dbReference>
<evidence type="ECO:0000313" key="4">
    <source>
        <dbReference type="Proteomes" id="UP000322530"/>
    </source>
</evidence>
<dbReference type="Proteomes" id="UP000322530">
    <property type="component" value="Unassembled WGS sequence"/>
</dbReference>
<keyword evidence="2" id="KW-1133">Transmembrane helix</keyword>
<sequence length="526" mass="57491">MEHKQQESSNDVSQAKKMPTPEPSEKKEPEDGEVVPGASIVRSNTPRPLSYELMISSGGQYQGVPPSNSVPPIPTFPARAPSAPPLPEELGEREQAGSVPVPTPQPLAAPPAPPAEAQEFIWLFEYGLEMDAAILNSPERLDGLALLYGPAVLKGYTLILGAQRIHGSTGPAIIAIRPDEEPDAEVWGVLYRIPQRLAEPNGGDPSLLDTIHAAILPQKFFEGVQVVVYETYREREITSVTYVATDLAYQQLQFTQAEQGGDEAFMQRLAAIARKQKLPASYIDRLCGTRDRLPDEPLPDEQILGQRTTRTSTPHRSLEESTLPMSPYASHSSHVSEVRGHTTISLSHPGASSALHSELDTEPLPATFKERLLPSTDFVPKSVLPSSASHPSRWLMAFALYLVILLLLALTFAIAQGIGFGDGVFNHNFTPLGVPWLVLMYGLLGGCISSIVTLGRLRLEVPPTFVIITWFTRPFIGVTLALLSYVLLTSGIFSWNEAISRHATFFSLAGALAGMCEGWIFFRRSW</sequence>
<dbReference type="InterPro" id="IPR013024">
    <property type="entry name" value="GGCT-like"/>
</dbReference>
<feature type="compositionally biased region" description="Pro residues" evidence="1">
    <location>
        <begin position="101"/>
        <end position="112"/>
    </location>
</feature>
<feature type="transmembrane region" description="Helical" evidence="2">
    <location>
        <begin position="394"/>
        <end position="414"/>
    </location>
</feature>